<evidence type="ECO:0008006" key="5">
    <source>
        <dbReference type="Google" id="ProtNLM"/>
    </source>
</evidence>
<name>A0A9D2VX46_9FIRM</name>
<evidence type="ECO:0000313" key="3">
    <source>
        <dbReference type="EMBL" id="HJH49343.1"/>
    </source>
</evidence>
<evidence type="ECO:0000313" key="4">
    <source>
        <dbReference type="Proteomes" id="UP000813420"/>
    </source>
</evidence>
<proteinExistence type="predicted"/>
<accession>A0A9D2VX46</accession>
<evidence type="ECO:0000256" key="2">
    <source>
        <dbReference type="SAM" id="Phobius"/>
    </source>
</evidence>
<dbReference type="RefSeq" id="WP_270644053.1">
    <property type="nucleotide sequence ID" value="NZ_CAKNNN010000007.1"/>
</dbReference>
<sequence length="129" mass="14741">MKNKYGIGFFAAAIILMLVLTGAYQLTYYKARERAALEKEETREEEKASAAETPDEAVAAEGEALKEDAYYLMEVNGYVVVYLSDKETPFEYTDIPYDELPALLREEIRNGKYIESTEELYGFLENYSS</sequence>
<dbReference type="Proteomes" id="UP000813420">
    <property type="component" value="Unassembled WGS sequence"/>
</dbReference>
<feature type="compositionally biased region" description="Basic and acidic residues" evidence="1">
    <location>
        <begin position="37"/>
        <end position="49"/>
    </location>
</feature>
<feature type="transmembrane region" description="Helical" evidence="2">
    <location>
        <begin position="6"/>
        <end position="29"/>
    </location>
</feature>
<dbReference type="EMBL" id="DYXE01000036">
    <property type="protein sequence ID" value="HJH49343.1"/>
    <property type="molecule type" value="Genomic_DNA"/>
</dbReference>
<feature type="region of interest" description="Disordered" evidence="1">
    <location>
        <begin position="37"/>
        <end position="57"/>
    </location>
</feature>
<keyword evidence="2" id="KW-0472">Membrane</keyword>
<protein>
    <recommendedName>
        <fullName evidence="5">Bypass of forespore C C-terminal domain-containing protein</fullName>
    </recommendedName>
</protein>
<evidence type="ECO:0000256" key="1">
    <source>
        <dbReference type="SAM" id="MobiDB-lite"/>
    </source>
</evidence>
<keyword evidence="2" id="KW-1133">Transmembrane helix</keyword>
<reference evidence="3" key="2">
    <citation type="submission" date="2021-09" db="EMBL/GenBank/DDBJ databases">
        <authorList>
            <person name="Gilroy R."/>
        </authorList>
    </citation>
    <scope>NUCLEOTIDE SEQUENCE</scope>
    <source>
        <strain evidence="3">USAMLcec4-12693</strain>
    </source>
</reference>
<dbReference type="AlphaFoldDB" id="A0A9D2VX46"/>
<reference evidence="3" key="1">
    <citation type="journal article" date="2021" name="PeerJ">
        <title>Extensive microbial diversity within the chicken gut microbiome revealed by metagenomics and culture.</title>
        <authorList>
            <person name="Gilroy R."/>
            <person name="Ravi A."/>
            <person name="Getino M."/>
            <person name="Pursley I."/>
            <person name="Horton D.L."/>
            <person name="Alikhan N.F."/>
            <person name="Baker D."/>
            <person name="Gharbi K."/>
            <person name="Hall N."/>
            <person name="Watson M."/>
            <person name="Adriaenssens E.M."/>
            <person name="Foster-Nyarko E."/>
            <person name="Jarju S."/>
            <person name="Secka A."/>
            <person name="Antonio M."/>
            <person name="Oren A."/>
            <person name="Chaudhuri R.R."/>
            <person name="La Ragione R."/>
            <person name="Hildebrand F."/>
            <person name="Pallen M.J."/>
        </authorList>
    </citation>
    <scope>NUCLEOTIDE SEQUENCE</scope>
    <source>
        <strain evidence="3">USAMLcec4-12693</strain>
    </source>
</reference>
<comment type="caution">
    <text evidence="3">The sequence shown here is derived from an EMBL/GenBank/DDBJ whole genome shotgun (WGS) entry which is preliminary data.</text>
</comment>
<gene>
    <name evidence="3" type="ORF">K8V39_03675</name>
</gene>
<organism evidence="3 4">
    <name type="scientific">Merdimonas faecis</name>
    <dbReference type="NCBI Taxonomy" id="1653435"/>
    <lineage>
        <taxon>Bacteria</taxon>
        <taxon>Bacillati</taxon>
        <taxon>Bacillota</taxon>
        <taxon>Clostridia</taxon>
        <taxon>Lachnospirales</taxon>
        <taxon>Lachnospiraceae</taxon>
        <taxon>Merdimonas</taxon>
    </lineage>
</organism>
<keyword evidence="2" id="KW-0812">Transmembrane</keyword>